<keyword evidence="6" id="KW-0723">Serine/threonine-protein kinase</keyword>
<dbReference type="PANTHER" id="PTHR10799">
    <property type="entry name" value="SNF2/RAD54 HELICASE FAMILY"/>
    <property type="match status" value="1"/>
</dbReference>
<dbReference type="InterPro" id="IPR000330">
    <property type="entry name" value="SNF2_N"/>
</dbReference>
<dbReference type="SMART" id="SM00490">
    <property type="entry name" value="HELICc"/>
    <property type="match status" value="1"/>
</dbReference>
<dbReference type="EMBL" id="CP000876">
    <property type="protein sequence ID" value="ABX07853.1"/>
    <property type="molecule type" value="Genomic_DNA"/>
</dbReference>
<keyword evidence="2" id="KW-0863">Zinc-finger</keyword>
<dbReference type="InParanoid" id="A9B939"/>
<protein>
    <submittedName>
        <fullName evidence="6">Non-specific serine/threonine protein kinase</fullName>
        <ecNumber evidence="6">2.7.11.1</ecNumber>
    </submittedName>
</protein>
<dbReference type="Pfam" id="PF04434">
    <property type="entry name" value="SWIM"/>
    <property type="match status" value="1"/>
</dbReference>
<accession>A9B939</accession>
<dbReference type="Proteomes" id="UP000000787">
    <property type="component" value="Plasmid pHAU01"/>
</dbReference>
<keyword evidence="2" id="KW-0862">Zinc</keyword>
<dbReference type="CDD" id="cd18012">
    <property type="entry name" value="DEXQc_arch_SWI2_SNF2"/>
    <property type="match status" value="1"/>
</dbReference>
<proteinExistence type="predicted"/>
<dbReference type="InterPro" id="IPR007527">
    <property type="entry name" value="Znf_SWIM"/>
</dbReference>
<dbReference type="InterPro" id="IPR001650">
    <property type="entry name" value="Helicase_C-like"/>
</dbReference>
<sequence>MRALTHDQAVFEVAGSQKKPYTVTITSDPYGVITDCTCPHAAKGALCKHVVAAAHTLADHLIAHPLNPWRSVFASFQALPRRRPTPMRLVFSLLERGATWTLMPYTIAERVIPQAVMDDPVALHRHLMTKDVLIQAKIPRTPLHPSHVPSTAEAALVVANMIITVSHQFFYGAAFPLSTVLDSVVQFLPNTILFMGDDYNPFRRMVQVCSDHAQIHLHGTATADGITITPMLHVGDTRATLDTADVRMLHSAPPWAIYRTMLVRYDDPGNILTLFGRYQHLHIPAADYPEFIERYLMPLAEHTPLSGDLPQQALVAADPQPRVYLREHESTVFAELRFGYADHEVAYDQQLPAETMRYHPDHATILRIQRHSTSEEHAWGELLRHGLKRGPQAGVATLRSGTTVATFLLTHVPALVAMNFSIYGEESLLGARINRHTPSISLRVSSGIDWFDLEAVVRFGETELHLAEFRRAIRKRERYVQLADGSLGAIPEAWLDRYRHLFAFGDLHAETLRFAPAHSTVVDAVLEETDQVDQRFKERSERLKTINGIEAQALPAGFETVLRPYQKAGYDWLHFLYAYGFGGCLADDMGTGKTIQTLVFLQSLVSRGQTSASSLIVMPRSLIFNWQREIARWTPELRVLVHTDHGRADTTAAFANADLVLTTYGTLLRDHDLLATYQFSYVVLDEAQTIKNPVSQTARAVRALRSEHRLTLSGTPVENSIMELWSQFAFLNPGMLGSLDHFRTEFATPIERDGDAHAAQLLRRMVNPCILRRTKDQVAPDLPARNERILYCAMEAAQHKLYQRYRDQYRAQLLSLIDDHGMNDSRMKVLEGLLRLRQICNHPRLVESTFRGRSAKFEQLLETLAILQAEGHKALIFSQFVQMLTILREHLDQQNVSYTYLDGKTQNRAAVVDRFQTDPHVHFFLISLKAGGVGLNLTAADYVIHIDPWWNPAVEQQATDRTHRIGQEKPVFIYKLIVRESVEEKMVHLQERKRALADSIITSEQGIVKALTRDDVADLFS</sequence>
<feature type="domain" description="Helicase ATP-binding" evidence="4">
    <location>
        <begin position="574"/>
        <end position="734"/>
    </location>
</feature>
<keyword evidence="6" id="KW-0808">Transferase</keyword>
<organism evidence="6 7">
    <name type="scientific">Herpetosiphon aurantiacus (strain ATCC 23779 / DSM 785 / 114-95)</name>
    <dbReference type="NCBI Taxonomy" id="316274"/>
    <lineage>
        <taxon>Bacteria</taxon>
        <taxon>Bacillati</taxon>
        <taxon>Chloroflexota</taxon>
        <taxon>Chloroflexia</taxon>
        <taxon>Herpetosiphonales</taxon>
        <taxon>Herpetosiphonaceae</taxon>
        <taxon>Herpetosiphon</taxon>
    </lineage>
</organism>
<dbReference type="AlphaFoldDB" id="A9B939"/>
<dbReference type="InterPro" id="IPR038718">
    <property type="entry name" value="SNF2-like_sf"/>
</dbReference>
<dbReference type="HOGENOM" id="CLU_000315_21_3_0"/>
<dbReference type="PROSITE" id="PS51192">
    <property type="entry name" value="HELICASE_ATP_BIND_1"/>
    <property type="match status" value="1"/>
</dbReference>
<dbReference type="Pfam" id="PF08455">
    <property type="entry name" value="SNF2_assoc"/>
    <property type="match status" value="1"/>
</dbReference>
<dbReference type="Pfam" id="PF00176">
    <property type="entry name" value="SNF2-rel_dom"/>
    <property type="match status" value="1"/>
</dbReference>
<dbReference type="FunCoup" id="A9B939">
    <property type="interactions" value="299"/>
</dbReference>
<dbReference type="EC" id="2.7.11.1" evidence="6"/>
<dbReference type="InterPro" id="IPR014001">
    <property type="entry name" value="Helicase_ATP-bd"/>
</dbReference>
<evidence type="ECO:0000259" key="3">
    <source>
        <dbReference type="PROSITE" id="PS50966"/>
    </source>
</evidence>
<dbReference type="SMART" id="SM00487">
    <property type="entry name" value="DEXDc"/>
    <property type="match status" value="1"/>
</dbReference>
<keyword evidence="1" id="KW-0378">Hydrolase</keyword>
<dbReference type="PROSITE" id="PS51194">
    <property type="entry name" value="HELICASE_CTER"/>
    <property type="match status" value="1"/>
</dbReference>
<evidence type="ECO:0000259" key="4">
    <source>
        <dbReference type="PROSITE" id="PS51192"/>
    </source>
</evidence>
<dbReference type="PROSITE" id="PS50966">
    <property type="entry name" value="ZF_SWIM"/>
    <property type="match status" value="1"/>
</dbReference>
<dbReference type="Gene3D" id="3.40.50.300">
    <property type="entry name" value="P-loop containing nucleotide triphosphate hydrolases"/>
    <property type="match status" value="1"/>
</dbReference>
<dbReference type="GO" id="GO:0004674">
    <property type="term" value="F:protein serine/threonine kinase activity"/>
    <property type="evidence" value="ECO:0007669"/>
    <property type="project" value="UniProtKB-KW"/>
</dbReference>
<dbReference type="InterPro" id="IPR013663">
    <property type="entry name" value="Helicase_SWF/SNF/SWI_bac"/>
</dbReference>
<keyword evidence="6" id="KW-0418">Kinase</keyword>
<feature type="domain" description="SWIM-type" evidence="3">
    <location>
        <begin position="21"/>
        <end position="58"/>
    </location>
</feature>
<name>A9B939_HERA2</name>
<dbReference type="InterPro" id="IPR027417">
    <property type="entry name" value="P-loop_NTPase"/>
</dbReference>
<evidence type="ECO:0000256" key="1">
    <source>
        <dbReference type="ARBA" id="ARBA00022801"/>
    </source>
</evidence>
<keyword evidence="2" id="KW-0479">Metal-binding</keyword>
<dbReference type="CDD" id="cd18793">
    <property type="entry name" value="SF2_C_SNF"/>
    <property type="match status" value="1"/>
</dbReference>
<evidence type="ECO:0000259" key="5">
    <source>
        <dbReference type="PROSITE" id="PS51194"/>
    </source>
</evidence>
<feature type="domain" description="Helicase C-terminal" evidence="5">
    <location>
        <begin position="859"/>
        <end position="1008"/>
    </location>
</feature>
<reference evidence="6 7" key="1">
    <citation type="journal article" date="2011" name="Stand. Genomic Sci.">
        <title>Complete genome sequence of the filamentous gliding predatory bacterium Herpetosiphon aurantiacus type strain (114-95(T)).</title>
        <authorList>
            <person name="Kiss H."/>
            <person name="Nett M."/>
            <person name="Domin N."/>
            <person name="Martin K."/>
            <person name="Maresca J.A."/>
            <person name="Copeland A."/>
            <person name="Lapidus A."/>
            <person name="Lucas S."/>
            <person name="Berry K.W."/>
            <person name="Glavina Del Rio T."/>
            <person name="Dalin E."/>
            <person name="Tice H."/>
            <person name="Pitluck S."/>
            <person name="Richardson P."/>
            <person name="Bruce D."/>
            <person name="Goodwin L."/>
            <person name="Han C."/>
            <person name="Detter J.C."/>
            <person name="Schmutz J."/>
            <person name="Brettin T."/>
            <person name="Land M."/>
            <person name="Hauser L."/>
            <person name="Kyrpides N.C."/>
            <person name="Ivanova N."/>
            <person name="Goker M."/>
            <person name="Woyke T."/>
            <person name="Klenk H.P."/>
            <person name="Bryant D.A."/>
        </authorList>
    </citation>
    <scope>NUCLEOTIDE SEQUENCE [LARGE SCALE GENOMIC DNA]</scope>
    <source>
        <strain evidence="7">ATCC 23779 / DSM 785 / 114-95</strain>
        <plasmid evidence="6">pHAU01</plasmid>
    </source>
</reference>
<dbReference type="GO" id="GO:0008270">
    <property type="term" value="F:zinc ion binding"/>
    <property type="evidence" value="ECO:0007669"/>
    <property type="project" value="UniProtKB-KW"/>
</dbReference>
<gene>
    <name evidence="6" type="ordered locus">Haur_5226</name>
</gene>
<dbReference type="InterPro" id="IPR049730">
    <property type="entry name" value="SNF2/RAD54-like_C"/>
</dbReference>
<dbReference type="SUPFAM" id="SSF52540">
    <property type="entry name" value="P-loop containing nucleoside triphosphate hydrolases"/>
    <property type="match status" value="2"/>
</dbReference>
<evidence type="ECO:0000256" key="2">
    <source>
        <dbReference type="PROSITE-ProRule" id="PRU00325"/>
    </source>
</evidence>
<geneLocation type="plasmid" evidence="6 7">
    <name>pHAU01</name>
</geneLocation>
<dbReference type="Gene3D" id="3.40.50.10810">
    <property type="entry name" value="Tandem AAA-ATPase domain"/>
    <property type="match status" value="1"/>
</dbReference>
<dbReference type="KEGG" id="hau:Haur_5226"/>
<dbReference type="GO" id="GO:0005524">
    <property type="term" value="F:ATP binding"/>
    <property type="evidence" value="ECO:0007669"/>
    <property type="project" value="InterPro"/>
</dbReference>
<keyword evidence="6" id="KW-0614">Plasmid</keyword>
<evidence type="ECO:0000313" key="6">
    <source>
        <dbReference type="EMBL" id="ABX07853.1"/>
    </source>
</evidence>
<keyword evidence="7" id="KW-1185">Reference proteome</keyword>
<evidence type="ECO:0000313" key="7">
    <source>
        <dbReference type="Proteomes" id="UP000000787"/>
    </source>
</evidence>
<dbReference type="Pfam" id="PF00271">
    <property type="entry name" value="Helicase_C"/>
    <property type="match status" value="1"/>
</dbReference>
<dbReference type="GO" id="GO:0016787">
    <property type="term" value="F:hydrolase activity"/>
    <property type="evidence" value="ECO:0007669"/>
    <property type="project" value="UniProtKB-KW"/>
</dbReference>
<dbReference type="BioCyc" id="HAUR316274:GHYA-5288-MONOMER"/>